<comment type="caution">
    <text evidence="2">The sequence shown here is derived from an EMBL/GenBank/DDBJ whole genome shotgun (WGS) entry which is preliminary data.</text>
</comment>
<evidence type="ECO:0000256" key="1">
    <source>
        <dbReference type="SAM" id="MobiDB-lite"/>
    </source>
</evidence>
<gene>
    <name evidence="2" type="ORF">DY000_02015708</name>
</gene>
<dbReference type="Proteomes" id="UP000266723">
    <property type="component" value="Unassembled WGS sequence"/>
</dbReference>
<evidence type="ECO:0000313" key="3">
    <source>
        <dbReference type="Proteomes" id="UP000266723"/>
    </source>
</evidence>
<proteinExistence type="predicted"/>
<name>A0ABQ7CQP3_BRACR</name>
<sequence length="165" mass="17761">MDKWYLRTPPAQIDSKSETKANQVITLFKRYKMGNRWSGHNSQKSQFAWSKPSCPVTGGDGFPEQSPTATAAEDASGGQRLVDVTPSVWNSCAETIFDGGACNARLWSAKLLLTWGSRLTNNLIMEPERTHNGGVGVGALQRCELGANGPGSSHGAGCHKKVQVN</sequence>
<dbReference type="EMBL" id="QGKV02000759">
    <property type="protein sequence ID" value="KAF3561699.1"/>
    <property type="molecule type" value="Genomic_DNA"/>
</dbReference>
<protein>
    <submittedName>
        <fullName evidence="2">Uncharacterized protein</fullName>
    </submittedName>
</protein>
<organism evidence="2 3">
    <name type="scientific">Brassica cretica</name>
    <name type="common">Mustard</name>
    <dbReference type="NCBI Taxonomy" id="69181"/>
    <lineage>
        <taxon>Eukaryota</taxon>
        <taxon>Viridiplantae</taxon>
        <taxon>Streptophyta</taxon>
        <taxon>Embryophyta</taxon>
        <taxon>Tracheophyta</taxon>
        <taxon>Spermatophyta</taxon>
        <taxon>Magnoliopsida</taxon>
        <taxon>eudicotyledons</taxon>
        <taxon>Gunneridae</taxon>
        <taxon>Pentapetalae</taxon>
        <taxon>rosids</taxon>
        <taxon>malvids</taxon>
        <taxon>Brassicales</taxon>
        <taxon>Brassicaceae</taxon>
        <taxon>Brassiceae</taxon>
        <taxon>Brassica</taxon>
    </lineage>
</organism>
<evidence type="ECO:0000313" key="2">
    <source>
        <dbReference type="EMBL" id="KAF3561699.1"/>
    </source>
</evidence>
<keyword evidence="3" id="KW-1185">Reference proteome</keyword>
<accession>A0ABQ7CQP3</accession>
<reference evidence="2 3" key="1">
    <citation type="journal article" date="2020" name="BMC Genomics">
        <title>Intraspecific diversification of the crop wild relative Brassica cretica Lam. using demographic model selection.</title>
        <authorList>
            <person name="Kioukis A."/>
            <person name="Michalopoulou V.A."/>
            <person name="Briers L."/>
            <person name="Pirintsos S."/>
            <person name="Studholme D.J."/>
            <person name="Pavlidis P."/>
            <person name="Sarris P.F."/>
        </authorList>
    </citation>
    <scope>NUCLEOTIDE SEQUENCE [LARGE SCALE GENOMIC DNA]</scope>
    <source>
        <strain evidence="3">cv. PFS-1207/04</strain>
    </source>
</reference>
<feature type="region of interest" description="Disordered" evidence="1">
    <location>
        <begin position="56"/>
        <end position="78"/>
    </location>
</feature>